<evidence type="ECO:0000313" key="2">
    <source>
        <dbReference type="Proteomes" id="UP000789525"/>
    </source>
</evidence>
<comment type="caution">
    <text evidence="1">The sequence shown here is derived from an EMBL/GenBank/DDBJ whole genome shotgun (WGS) entry which is preliminary data.</text>
</comment>
<dbReference type="Proteomes" id="UP000789525">
    <property type="component" value="Unassembled WGS sequence"/>
</dbReference>
<gene>
    <name evidence="1" type="ORF">ACOLOM_LOCUS3357</name>
</gene>
<protein>
    <submittedName>
        <fullName evidence="1">5837_t:CDS:1</fullName>
    </submittedName>
</protein>
<keyword evidence="2" id="KW-1185">Reference proteome</keyword>
<name>A0ACA9LA28_9GLOM</name>
<organism evidence="1 2">
    <name type="scientific">Acaulospora colombiana</name>
    <dbReference type="NCBI Taxonomy" id="27376"/>
    <lineage>
        <taxon>Eukaryota</taxon>
        <taxon>Fungi</taxon>
        <taxon>Fungi incertae sedis</taxon>
        <taxon>Mucoromycota</taxon>
        <taxon>Glomeromycotina</taxon>
        <taxon>Glomeromycetes</taxon>
        <taxon>Diversisporales</taxon>
        <taxon>Acaulosporaceae</taxon>
        <taxon>Acaulospora</taxon>
    </lineage>
</organism>
<evidence type="ECO:0000313" key="1">
    <source>
        <dbReference type="EMBL" id="CAG8514229.1"/>
    </source>
</evidence>
<accession>A0ACA9LA28</accession>
<sequence>MTTNGVSKMTKEEKYRLITRNLQEVLGGEEIMKILEERDLKLYWGTAPTGKPHIGYFVPFSKIADFLSAGVEVTVLLADIHAFLDNMKAPLELVKFRTKYYEQLIKAAFISIGVPIDKLKFVVGSDYQLTKEYSLDNFRLCATVTEHDAKKAGAEVVKQVESALLSGLLYPGLQALDEEYLGVDAQFGGVDQRKIFVYAEKYLPHLGFKKRAHLMNPMVPGLAGSKMSSSDPDSKIDLLDDEATVKRKLKKAFCEEGNVTENGILSFVKYVLFPIGTLNGRTPSFVINRPEKFGGEIVYTDYQSLEDDFRDKKVHPGDLKAAVTEAINKLLDPIRKKWASNPELLKLTRQAYPEPTSNKAPAKKKESKKHSLNDSSNNSSNNSSEKPVDVSRIDVRVAKIIEVKHHPSNPKSYVSTVDVGDASGKPRSVVSGLAAYIPREQLQGRYVLAVCNLKPAKFQGVESHAMLLAASSPDNDTIELLDPPEGSEIGEAVTWEGYGIAERDAEILNPKQKVFEKVSEEFKVNEEGIAVFMGIPFRTSKGTVTLKTLREGTIR</sequence>
<dbReference type="EMBL" id="CAJVPT010004945">
    <property type="protein sequence ID" value="CAG8514229.1"/>
    <property type="molecule type" value="Genomic_DNA"/>
</dbReference>
<proteinExistence type="predicted"/>
<reference evidence="1" key="1">
    <citation type="submission" date="2021-06" db="EMBL/GenBank/DDBJ databases">
        <authorList>
            <person name="Kallberg Y."/>
            <person name="Tangrot J."/>
            <person name="Rosling A."/>
        </authorList>
    </citation>
    <scope>NUCLEOTIDE SEQUENCE</scope>
    <source>
        <strain evidence="1">CL356</strain>
    </source>
</reference>